<protein>
    <submittedName>
        <fullName evidence="1">Uncharacterized protein</fullName>
    </submittedName>
</protein>
<dbReference type="InParanoid" id="E9GQA2"/>
<sequence>MSLSAHSLVMISTLEQRDSPRFERTARDIGNLFSFDAHSPALIADERNQLGAKCRGIGLERNGSFTLVLKLKFKVAMASRRVSQTILSDSTYNSSSVSWISSY</sequence>
<evidence type="ECO:0000313" key="2">
    <source>
        <dbReference type="Proteomes" id="UP000000305"/>
    </source>
</evidence>
<organism evidence="1 2">
    <name type="scientific">Daphnia pulex</name>
    <name type="common">Water flea</name>
    <dbReference type="NCBI Taxonomy" id="6669"/>
    <lineage>
        <taxon>Eukaryota</taxon>
        <taxon>Metazoa</taxon>
        <taxon>Ecdysozoa</taxon>
        <taxon>Arthropoda</taxon>
        <taxon>Crustacea</taxon>
        <taxon>Branchiopoda</taxon>
        <taxon>Diplostraca</taxon>
        <taxon>Cladocera</taxon>
        <taxon>Anomopoda</taxon>
        <taxon>Daphniidae</taxon>
        <taxon>Daphnia</taxon>
    </lineage>
</organism>
<dbReference type="Proteomes" id="UP000000305">
    <property type="component" value="Unassembled WGS sequence"/>
</dbReference>
<dbReference type="HOGENOM" id="CLU_2266386_0_0_1"/>
<name>E9GQA2_DAPPU</name>
<gene>
    <name evidence="1" type="ORF">DAPPUDRAFT_246359</name>
</gene>
<keyword evidence="2" id="KW-1185">Reference proteome</keyword>
<proteinExistence type="predicted"/>
<evidence type="ECO:0000313" key="1">
    <source>
        <dbReference type="EMBL" id="EFX78090.1"/>
    </source>
</evidence>
<dbReference type="AlphaFoldDB" id="E9GQA2"/>
<reference evidence="1 2" key="1">
    <citation type="journal article" date="2011" name="Science">
        <title>The ecoresponsive genome of Daphnia pulex.</title>
        <authorList>
            <person name="Colbourne J.K."/>
            <person name="Pfrender M.E."/>
            <person name="Gilbert D."/>
            <person name="Thomas W.K."/>
            <person name="Tucker A."/>
            <person name="Oakley T.H."/>
            <person name="Tokishita S."/>
            <person name="Aerts A."/>
            <person name="Arnold G.J."/>
            <person name="Basu M.K."/>
            <person name="Bauer D.J."/>
            <person name="Caceres C.E."/>
            <person name="Carmel L."/>
            <person name="Casola C."/>
            <person name="Choi J.H."/>
            <person name="Detter J.C."/>
            <person name="Dong Q."/>
            <person name="Dusheyko S."/>
            <person name="Eads B.D."/>
            <person name="Frohlich T."/>
            <person name="Geiler-Samerotte K.A."/>
            <person name="Gerlach D."/>
            <person name="Hatcher P."/>
            <person name="Jogdeo S."/>
            <person name="Krijgsveld J."/>
            <person name="Kriventseva E.V."/>
            <person name="Kultz D."/>
            <person name="Laforsch C."/>
            <person name="Lindquist E."/>
            <person name="Lopez J."/>
            <person name="Manak J.R."/>
            <person name="Muller J."/>
            <person name="Pangilinan J."/>
            <person name="Patwardhan R.P."/>
            <person name="Pitluck S."/>
            <person name="Pritham E.J."/>
            <person name="Rechtsteiner A."/>
            <person name="Rho M."/>
            <person name="Rogozin I.B."/>
            <person name="Sakarya O."/>
            <person name="Salamov A."/>
            <person name="Schaack S."/>
            <person name="Shapiro H."/>
            <person name="Shiga Y."/>
            <person name="Skalitzky C."/>
            <person name="Smith Z."/>
            <person name="Souvorov A."/>
            <person name="Sung W."/>
            <person name="Tang Z."/>
            <person name="Tsuchiya D."/>
            <person name="Tu H."/>
            <person name="Vos H."/>
            <person name="Wang M."/>
            <person name="Wolf Y.I."/>
            <person name="Yamagata H."/>
            <person name="Yamada T."/>
            <person name="Ye Y."/>
            <person name="Shaw J.R."/>
            <person name="Andrews J."/>
            <person name="Crease T.J."/>
            <person name="Tang H."/>
            <person name="Lucas S.M."/>
            <person name="Robertson H.M."/>
            <person name="Bork P."/>
            <person name="Koonin E.V."/>
            <person name="Zdobnov E.M."/>
            <person name="Grigoriev I.V."/>
            <person name="Lynch M."/>
            <person name="Boore J.L."/>
        </authorList>
    </citation>
    <scope>NUCLEOTIDE SEQUENCE [LARGE SCALE GENOMIC DNA]</scope>
</reference>
<accession>E9GQA2</accession>
<dbReference type="EMBL" id="GL732558">
    <property type="protein sequence ID" value="EFX78090.1"/>
    <property type="molecule type" value="Genomic_DNA"/>
</dbReference>
<dbReference type="KEGG" id="dpx:DAPPUDRAFT_246359"/>